<dbReference type="GO" id="GO:0005886">
    <property type="term" value="C:plasma membrane"/>
    <property type="evidence" value="ECO:0007669"/>
    <property type="project" value="UniProtKB-SubCell"/>
</dbReference>
<reference evidence="9" key="1">
    <citation type="submission" date="2017-04" db="EMBL/GenBank/DDBJ databases">
        <title>Finegoldia magna isolated from orthopedic joint implant-associated infections.</title>
        <authorList>
            <person name="Bjorklund S."/>
            <person name="Bruggemann H."/>
            <person name="Jensen A."/>
            <person name="Hellmark B."/>
            <person name="Soderquist B."/>
        </authorList>
    </citation>
    <scope>NUCLEOTIDE SEQUENCE [LARGE SCALE GENOMIC DNA]</scope>
    <source>
        <strain evidence="9">12T273</strain>
    </source>
</reference>
<dbReference type="RefSeq" id="WP_094207848.1">
    <property type="nucleotide sequence ID" value="NZ_JAGZFQ010000070.1"/>
</dbReference>
<dbReference type="AlphaFoldDB" id="A0A233VRP5"/>
<dbReference type="Proteomes" id="UP000215546">
    <property type="component" value="Unassembled WGS sequence"/>
</dbReference>
<dbReference type="PROSITE" id="PS50850">
    <property type="entry name" value="MFS"/>
    <property type="match status" value="1"/>
</dbReference>
<dbReference type="GO" id="GO:0022857">
    <property type="term" value="F:transmembrane transporter activity"/>
    <property type="evidence" value="ECO:0007669"/>
    <property type="project" value="InterPro"/>
</dbReference>
<feature type="transmembrane region" description="Helical" evidence="7">
    <location>
        <begin position="154"/>
        <end position="172"/>
    </location>
</feature>
<evidence type="ECO:0000256" key="5">
    <source>
        <dbReference type="ARBA" id="ARBA00022989"/>
    </source>
</evidence>
<dbReference type="PANTHER" id="PTHR43702">
    <property type="entry name" value="L-FUCOSE-PROTON SYMPORTER"/>
    <property type="match status" value="1"/>
</dbReference>
<dbReference type="EMBL" id="NDYE01000001">
    <property type="protein sequence ID" value="OXZ35068.1"/>
    <property type="molecule type" value="Genomic_DNA"/>
</dbReference>
<feature type="transmembrane region" description="Helical" evidence="7">
    <location>
        <begin position="59"/>
        <end position="76"/>
    </location>
</feature>
<dbReference type="PANTHER" id="PTHR43702:SF3">
    <property type="entry name" value="PROTEIN TSGA"/>
    <property type="match status" value="1"/>
</dbReference>
<gene>
    <name evidence="8" type="ORF">B9N55_00215</name>
</gene>
<evidence type="ECO:0000256" key="4">
    <source>
        <dbReference type="ARBA" id="ARBA00022692"/>
    </source>
</evidence>
<feature type="transmembrane region" description="Helical" evidence="7">
    <location>
        <begin position="394"/>
        <end position="413"/>
    </location>
</feature>
<evidence type="ECO:0000256" key="1">
    <source>
        <dbReference type="ARBA" id="ARBA00004429"/>
    </source>
</evidence>
<proteinExistence type="predicted"/>
<feature type="transmembrane region" description="Helical" evidence="7">
    <location>
        <begin position="83"/>
        <end position="104"/>
    </location>
</feature>
<dbReference type="InterPro" id="IPR011701">
    <property type="entry name" value="MFS"/>
</dbReference>
<organism evidence="8 9">
    <name type="scientific">Finegoldia magna</name>
    <name type="common">Peptostreptococcus magnus</name>
    <dbReference type="NCBI Taxonomy" id="1260"/>
    <lineage>
        <taxon>Bacteria</taxon>
        <taxon>Bacillati</taxon>
        <taxon>Bacillota</taxon>
        <taxon>Tissierellia</taxon>
        <taxon>Tissierellales</taxon>
        <taxon>Peptoniphilaceae</taxon>
        <taxon>Finegoldia</taxon>
    </lineage>
</organism>
<dbReference type="InterPro" id="IPR050375">
    <property type="entry name" value="MFS_TsgA-like"/>
</dbReference>
<name>A0A233VRP5_FINMA</name>
<feature type="transmembrane region" description="Helical" evidence="7">
    <location>
        <begin position="280"/>
        <end position="298"/>
    </location>
</feature>
<feature type="transmembrane region" description="Helical" evidence="7">
    <location>
        <begin position="110"/>
        <end position="133"/>
    </location>
</feature>
<feature type="transmembrane region" description="Helical" evidence="7">
    <location>
        <begin position="243"/>
        <end position="268"/>
    </location>
</feature>
<sequence>MTENKNTKQLTGGKAKLAIILVTSLFFVWGLTMNLVNALKTPMENYMQLSGTESALLQVAYYGAYFFISIPAANLARKKGYKAGILLGLALFIAGSFLTVPATISTNYPLFLLAMFVIAAGATSLETNCNPYITKLGDPEKESTRINLAQSFNGVGNIVGPLILGGIVGATVKPGNSGFDEAKLSFLTSTKNIYLIIAIVLIAVFATFIFVKLPTPPGDVEEDENVHEPTKVIIKRLMNKPHFVLGLVAEFIFIGLQVAGMSLFSAYAVGQWEGLTAGQATQYLGILSLLFTVGRFVTTPLMNKFKAGKILGVYMLLSAIFFAAVAMGLGKVSVIGFIISYLFISIGFPTIYSLALHDIQGSEAKVAASMLTMSIVGAALIPLLMSAIADASNLQIALALAVPGFLYCSWYGFKGSVKSN</sequence>
<dbReference type="SUPFAM" id="SSF103473">
    <property type="entry name" value="MFS general substrate transporter"/>
    <property type="match status" value="1"/>
</dbReference>
<protein>
    <submittedName>
        <fullName evidence="8">MFS transporter</fullName>
    </submittedName>
</protein>
<comment type="caution">
    <text evidence="8">The sequence shown here is derived from an EMBL/GenBank/DDBJ whole genome shotgun (WGS) entry which is preliminary data.</text>
</comment>
<keyword evidence="6 7" id="KW-0472">Membrane</keyword>
<dbReference type="Gene3D" id="1.20.1250.20">
    <property type="entry name" value="MFS general substrate transporter like domains"/>
    <property type="match status" value="2"/>
</dbReference>
<dbReference type="InterPro" id="IPR020846">
    <property type="entry name" value="MFS_dom"/>
</dbReference>
<evidence type="ECO:0000256" key="2">
    <source>
        <dbReference type="ARBA" id="ARBA00022448"/>
    </source>
</evidence>
<feature type="transmembrane region" description="Helical" evidence="7">
    <location>
        <begin position="366"/>
        <end position="388"/>
    </location>
</feature>
<feature type="transmembrane region" description="Helical" evidence="7">
    <location>
        <begin position="335"/>
        <end position="354"/>
    </location>
</feature>
<evidence type="ECO:0000256" key="6">
    <source>
        <dbReference type="ARBA" id="ARBA00023136"/>
    </source>
</evidence>
<evidence type="ECO:0000313" key="9">
    <source>
        <dbReference type="Proteomes" id="UP000215546"/>
    </source>
</evidence>
<evidence type="ECO:0000313" key="8">
    <source>
        <dbReference type="EMBL" id="OXZ35068.1"/>
    </source>
</evidence>
<keyword evidence="3" id="KW-1003">Cell membrane</keyword>
<dbReference type="Pfam" id="PF07690">
    <property type="entry name" value="MFS_1"/>
    <property type="match status" value="1"/>
</dbReference>
<evidence type="ECO:0000256" key="7">
    <source>
        <dbReference type="SAM" id="Phobius"/>
    </source>
</evidence>
<comment type="subcellular location">
    <subcellularLocation>
        <location evidence="1">Cell inner membrane</location>
        <topology evidence="1">Multi-pass membrane protein</topology>
    </subcellularLocation>
</comment>
<feature type="transmembrane region" description="Helical" evidence="7">
    <location>
        <begin position="17"/>
        <end position="39"/>
    </location>
</feature>
<accession>A0A233VRP5</accession>
<feature type="transmembrane region" description="Helical" evidence="7">
    <location>
        <begin position="310"/>
        <end position="329"/>
    </location>
</feature>
<evidence type="ECO:0000256" key="3">
    <source>
        <dbReference type="ARBA" id="ARBA00022475"/>
    </source>
</evidence>
<keyword evidence="2" id="KW-0813">Transport</keyword>
<keyword evidence="5 7" id="KW-1133">Transmembrane helix</keyword>
<dbReference type="InterPro" id="IPR036259">
    <property type="entry name" value="MFS_trans_sf"/>
</dbReference>
<feature type="transmembrane region" description="Helical" evidence="7">
    <location>
        <begin position="192"/>
        <end position="211"/>
    </location>
</feature>
<keyword evidence="4 7" id="KW-0812">Transmembrane</keyword>